<reference evidence="3 4" key="1">
    <citation type="submission" date="2021-01" db="EMBL/GenBank/DDBJ databases">
        <title>Genomic Encyclopedia of Type Strains, Phase IV (KMG-IV): sequencing the most valuable type-strain genomes for metagenomic binning, comparative biology and taxonomic classification.</title>
        <authorList>
            <person name="Goeker M."/>
        </authorList>
    </citation>
    <scope>NUCLEOTIDE SEQUENCE [LARGE SCALE GENOMIC DNA]</scope>
    <source>
        <strain evidence="3 4">DSM 28236</strain>
    </source>
</reference>
<dbReference type="InterPro" id="IPR001753">
    <property type="entry name" value="Enoyl-CoA_hydra/iso"/>
</dbReference>
<evidence type="ECO:0000313" key="3">
    <source>
        <dbReference type="EMBL" id="MBM7644759.1"/>
    </source>
</evidence>
<dbReference type="InterPro" id="IPR029045">
    <property type="entry name" value="ClpP/crotonase-like_dom_sf"/>
</dbReference>
<dbReference type="RefSeq" id="WP_205002715.1">
    <property type="nucleotide sequence ID" value="NZ_JAFBER010000004.1"/>
</dbReference>
<dbReference type="Proteomes" id="UP000808914">
    <property type="component" value="Unassembled WGS sequence"/>
</dbReference>
<evidence type="ECO:0000313" key="4">
    <source>
        <dbReference type="Proteomes" id="UP000808914"/>
    </source>
</evidence>
<dbReference type="PROSITE" id="PS00166">
    <property type="entry name" value="ENOYL_COA_HYDRATASE"/>
    <property type="match status" value="1"/>
</dbReference>
<dbReference type="SUPFAM" id="SSF52096">
    <property type="entry name" value="ClpP/crotonase"/>
    <property type="match status" value="1"/>
</dbReference>
<dbReference type="Gene3D" id="3.90.226.10">
    <property type="entry name" value="2-enoyl-CoA Hydratase, Chain A, domain 1"/>
    <property type="match status" value="1"/>
</dbReference>
<dbReference type="PANTHER" id="PTHR11941">
    <property type="entry name" value="ENOYL-COA HYDRATASE-RELATED"/>
    <property type="match status" value="1"/>
</dbReference>
<comment type="caution">
    <text evidence="3">The sequence shown here is derived from an EMBL/GenBank/DDBJ whole genome shotgun (WGS) entry which is preliminary data.</text>
</comment>
<gene>
    <name evidence="3" type="ORF">JOD45_000966</name>
</gene>
<accession>A0ABS2PXG7</accession>
<proteinExistence type="inferred from homology"/>
<dbReference type="Pfam" id="PF00378">
    <property type="entry name" value="ECH_1"/>
    <property type="match status" value="1"/>
</dbReference>
<keyword evidence="4" id="KW-1185">Reference proteome</keyword>
<protein>
    <submittedName>
        <fullName evidence="3">Enoyl-CoA hydratase</fullName>
        <ecNumber evidence="3">4.2.1.17</ecNumber>
    </submittedName>
</protein>
<name>A0ABS2PXG7_9BACL</name>
<dbReference type="CDD" id="cd06558">
    <property type="entry name" value="crotonase-like"/>
    <property type="match status" value="1"/>
</dbReference>
<sequence length="257" mass="27569">MTVVDWELEDHTAVIVLNHPPANALSSQLIKELSDITDELENNVQVKAIVIYGEGRFFSAGADIKEFTQIEEGKGSSHTANEGQRLFNRMENFKKPIIAAIHGAALGGGLELAMACHIRLAAKGAKLGLPEVQLGLIPGFAGTQRLPRLVGVPKAAEMILTSQPVQAEEALQLGLINRVVEPEELLNEAKALAALIASKSAVAVSLALDCLSYARDGKFAEGQSQEAINFSKAFSSEDAKEGIAAFIQKRKPVFQDK</sequence>
<comment type="similarity">
    <text evidence="1 2">Belongs to the enoyl-CoA hydratase/isomerase family.</text>
</comment>
<dbReference type="NCBIfam" id="NF005803">
    <property type="entry name" value="PRK07658.1"/>
    <property type="match status" value="1"/>
</dbReference>
<keyword evidence="3" id="KW-0456">Lyase</keyword>
<dbReference type="GO" id="GO:0004300">
    <property type="term" value="F:enoyl-CoA hydratase activity"/>
    <property type="evidence" value="ECO:0007669"/>
    <property type="project" value="UniProtKB-EC"/>
</dbReference>
<organism evidence="3 4">
    <name type="scientific">Scopulibacillus daqui</name>
    <dbReference type="NCBI Taxonomy" id="1469162"/>
    <lineage>
        <taxon>Bacteria</taxon>
        <taxon>Bacillati</taxon>
        <taxon>Bacillota</taxon>
        <taxon>Bacilli</taxon>
        <taxon>Bacillales</taxon>
        <taxon>Sporolactobacillaceae</taxon>
        <taxon>Scopulibacillus</taxon>
    </lineage>
</organism>
<dbReference type="PANTHER" id="PTHR11941:SF175">
    <property type="entry name" value="ENOYL-COA HYDRATASE-RELATED"/>
    <property type="match status" value="1"/>
</dbReference>
<dbReference type="EMBL" id="JAFBER010000004">
    <property type="protein sequence ID" value="MBM7644759.1"/>
    <property type="molecule type" value="Genomic_DNA"/>
</dbReference>
<dbReference type="InterPro" id="IPR018376">
    <property type="entry name" value="Enoyl-CoA_hyd/isom_CS"/>
</dbReference>
<dbReference type="EC" id="4.2.1.17" evidence="3"/>
<evidence type="ECO:0000256" key="2">
    <source>
        <dbReference type="RuleBase" id="RU003707"/>
    </source>
</evidence>
<evidence type="ECO:0000256" key="1">
    <source>
        <dbReference type="ARBA" id="ARBA00005254"/>
    </source>
</evidence>